<proteinExistence type="predicted"/>
<keyword evidence="2" id="KW-1185">Reference proteome</keyword>
<sequence>MFQLRQPSSATSNVDTIDVIGPPRALEVILCFIYPSTDPPTINNLTLLSQVLVLADKYDIGVARSRSQTSLVRFARTEPLRVYAIACRLGFEDEMRIASLRTTLIHLLGLAELPDEFKLIPATEYHRLILLHVRYRKEAKAIATTPSQTPASIKGSFFGVNLGAVIGETMRRPVVESIRGGTPLNYESLVLAVKTDHNIDAETSGVGKLIRSILDKANALDLTV</sequence>
<reference evidence="1" key="2">
    <citation type="journal article" date="2020" name="Nat. Commun.">
        <title>Large-scale genome sequencing of mycorrhizal fungi provides insights into the early evolution of symbiotic traits.</title>
        <authorList>
            <person name="Miyauchi S."/>
            <person name="Kiss E."/>
            <person name="Kuo A."/>
            <person name="Drula E."/>
            <person name="Kohler A."/>
            <person name="Sanchez-Garcia M."/>
            <person name="Morin E."/>
            <person name="Andreopoulos B."/>
            <person name="Barry K.W."/>
            <person name="Bonito G."/>
            <person name="Buee M."/>
            <person name="Carver A."/>
            <person name="Chen C."/>
            <person name="Cichocki N."/>
            <person name="Clum A."/>
            <person name="Culley D."/>
            <person name="Crous P.W."/>
            <person name="Fauchery L."/>
            <person name="Girlanda M."/>
            <person name="Hayes R.D."/>
            <person name="Keri Z."/>
            <person name="LaButti K."/>
            <person name="Lipzen A."/>
            <person name="Lombard V."/>
            <person name="Magnuson J."/>
            <person name="Maillard F."/>
            <person name="Murat C."/>
            <person name="Nolan M."/>
            <person name="Ohm R.A."/>
            <person name="Pangilinan J."/>
            <person name="Pereira M.F."/>
            <person name="Perotto S."/>
            <person name="Peter M."/>
            <person name="Pfister S."/>
            <person name="Riley R."/>
            <person name="Sitrit Y."/>
            <person name="Stielow J.B."/>
            <person name="Szollosi G."/>
            <person name="Zifcakova L."/>
            <person name="Stursova M."/>
            <person name="Spatafora J.W."/>
            <person name="Tedersoo L."/>
            <person name="Vaario L.M."/>
            <person name="Yamada A."/>
            <person name="Yan M."/>
            <person name="Wang P."/>
            <person name="Xu J."/>
            <person name="Bruns T."/>
            <person name="Baldrian P."/>
            <person name="Vilgalys R."/>
            <person name="Dunand C."/>
            <person name="Henrissat B."/>
            <person name="Grigoriev I.V."/>
            <person name="Hibbett D."/>
            <person name="Nagy L.G."/>
            <person name="Martin F.M."/>
        </authorList>
    </citation>
    <scope>NUCLEOTIDE SEQUENCE</scope>
    <source>
        <strain evidence="1">P2</strain>
    </source>
</reference>
<protein>
    <submittedName>
        <fullName evidence="1">Uncharacterized protein</fullName>
    </submittedName>
</protein>
<dbReference type="Proteomes" id="UP000886501">
    <property type="component" value="Unassembled WGS sequence"/>
</dbReference>
<accession>A0ACB6Z3R6</accession>
<comment type="caution">
    <text evidence="1">The sequence shown here is derived from an EMBL/GenBank/DDBJ whole genome shotgun (WGS) entry which is preliminary data.</text>
</comment>
<reference evidence="1" key="1">
    <citation type="submission" date="2019-10" db="EMBL/GenBank/DDBJ databases">
        <authorList>
            <consortium name="DOE Joint Genome Institute"/>
            <person name="Kuo A."/>
            <person name="Miyauchi S."/>
            <person name="Kiss E."/>
            <person name="Drula E."/>
            <person name="Kohler A."/>
            <person name="Sanchez-Garcia M."/>
            <person name="Andreopoulos B."/>
            <person name="Barry K.W."/>
            <person name="Bonito G."/>
            <person name="Buee M."/>
            <person name="Carver A."/>
            <person name="Chen C."/>
            <person name="Cichocki N."/>
            <person name="Clum A."/>
            <person name="Culley D."/>
            <person name="Crous P.W."/>
            <person name="Fauchery L."/>
            <person name="Girlanda M."/>
            <person name="Hayes R."/>
            <person name="Keri Z."/>
            <person name="Labutti K."/>
            <person name="Lipzen A."/>
            <person name="Lombard V."/>
            <person name="Magnuson J."/>
            <person name="Maillard F."/>
            <person name="Morin E."/>
            <person name="Murat C."/>
            <person name="Nolan M."/>
            <person name="Ohm R."/>
            <person name="Pangilinan J."/>
            <person name="Pereira M."/>
            <person name="Perotto S."/>
            <person name="Peter M."/>
            <person name="Riley R."/>
            <person name="Sitrit Y."/>
            <person name="Stielow B."/>
            <person name="Szollosi G."/>
            <person name="Zifcakova L."/>
            <person name="Stursova M."/>
            <person name="Spatafora J.W."/>
            <person name="Tedersoo L."/>
            <person name="Vaario L.-M."/>
            <person name="Yamada A."/>
            <person name="Yan M."/>
            <person name="Wang P."/>
            <person name="Xu J."/>
            <person name="Bruns T."/>
            <person name="Baldrian P."/>
            <person name="Vilgalys R."/>
            <person name="Henrissat B."/>
            <person name="Grigoriev I.V."/>
            <person name="Hibbett D."/>
            <person name="Nagy L.G."/>
            <person name="Martin F.M."/>
        </authorList>
    </citation>
    <scope>NUCLEOTIDE SEQUENCE</scope>
    <source>
        <strain evidence="1">P2</strain>
    </source>
</reference>
<evidence type="ECO:0000313" key="2">
    <source>
        <dbReference type="Proteomes" id="UP000886501"/>
    </source>
</evidence>
<name>A0ACB6Z3R6_THEGA</name>
<gene>
    <name evidence="1" type="ORF">BDM02DRAFT_3122098</name>
</gene>
<organism evidence="1 2">
    <name type="scientific">Thelephora ganbajun</name>
    <name type="common">Ganba fungus</name>
    <dbReference type="NCBI Taxonomy" id="370292"/>
    <lineage>
        <taxon>Eukaryota</taxon>
        <taxon>Fungi</taxon>
        <taxon>Dikarya</taxon>
        <taxon>Basidiomycota</taxon>
        <taxon>Agaricomycotina</taxon>
        <taxon>Agaricomycetes</taxon>
        <taxon>Thelephorales</taxon>
        <taxon>Thelephoraceae</taxon>
        <taxon>Thelephora</taxon>
    </lineage>
</organism>
<dbReference type="EMBL" id="MU118147">
    <property type="protein sequence ID" value="KAF9644316.1"/>
    <property type="molecule type" value="Genomic_DNA"/>
</dbReference>
<evidence type="ECO:0000313" key="1">
    <source>
        <dbReference type="EMBL" id="KAF9644316.1"/>
    </source>
</evidence>